<sequence length="33" mass="3728">MDIIVLSEVSSSRESDSGRVTVYRLRLPTNFIS</sequence>
<organism evidence="1">
    <name type="scientific">Rhizophora mucronata</name>
    <name type="common">Asiatic mangrove</name>
    <dbReference type="NCBI Taxonomy" id="61149"/>
    <lineage>
        <taxon>Eukaryota</taxon>
        <taxon>Viridiplantae</taxon>
        <taxon>Streptophyta</taxon>
        <taxon>Embryophyta</taxon>
        <taxon>Tracheophyta</taxon>
        <taxon>Spermatophyta</taxon>
        <taxon>Magnoliopsida</taxon>
        <taxon>eudicotyledons</taxon>
        <taxon>Gunneridae</taxon>
        <taxon>Pentapetalae</taxon>
        <taxon>rosids</taxon>
        <taxon>fabids</taxon>
        <taxon>Malpighiales</taxon>
        <taxon>Rhizophoraceae</taxon>
        <taxon>Rhizophora</taxon>
    </lineage>
</organism>
<dbReference type="EMBL" id="GGEC01078299">
    <property type="protein sequence ID" value="MBX58783.1"/>
    <property type="molecule type" value="Transcribed_RNA"/>
</dbReference>
<evidence type="ECO:0000313" key="1">
    <source>
        <dbReference type="EMBL" id="MBX58783.1"/>
    </source>
</evidence>
<protein>
    <submittedName>
        <fullName evidence="1">Uncharacterized protein</fullName>
    </submittedName>
</protein>
<accession>A0A2P2PVW8</accession>
<dbReference type="AlphaFoldDB" id="A0A2P2PVW8"/>
<name>A0A2P2PVW8_RHIMU</name>
<proteinExistence type="predicted"/>
<reference evidence="1" key="1">
    <citation type="submission" date="2018-02" db="EMBL/GenBank/DDBJ databases">
        <title>Rhizophora mucronata_Transcriptome.</title>
        <authorList>
            <person name="Meera S.P."/>
            <person name="Sreeshan A."/>
            <person name="Augustine A."/>
        </authorList>
    </citation>
    <scope>NUCLEOTIDE SEQUENCE</scope>
    <source>
        <tissue evidence="1">Leaf</tissue>
    </source>
</reference>